<evidence type="ECO:0000313" key="3">
    <source>
        <dbReference type="Proteomes" id="UP001164286"/>
    </source>
</evidence>
<reference evidence="2" key="1">
    <citation type="journal article" date="2022" name="G3 (Bethesda)">
        <title>High quality genome of the basidiomycete yeast Dioszegia hungarica PDD-24b-2 isolated from cloud water.</title>
        <authorList>
            <person name="Jarrige D."/>
            <person name="Haridas S."/>
            <person name="Bleykasten-Grosshans C."/>
            <person name="Joly M."/>
            <person name="Nadalig T."/>
            <person name="Sancelme M."/>
            <person name="Vuilleumier S."/>
            <person name="Grigoriev I.V."/>
            <person name="Amato P."/>
            <person name="Bringel F."/>
        </authorList>
    </citation>
    <scope>NUCLEOTIDE SEQUENCE</scope>
    <source>
        <strain evidence="2">PDD-24b-2</strain>
    </source>
</reference>
<accession>A0AA38H6V0</accession>
<feature type="transmembrane region" description="Helical" evidence="1">
    <location>
        <begin position="86"/>
        <end position="103"/>
    </location>
</feature>
<evidence type="ECO:0000256" key="1">
    <source>
        <dbReference type="SAM" id="Phobius"/>
    </source>
</evidence>
<keyword evidence="1" id="KW-0472">Membrane</keyword>
<sequence>MSAAQYGIHQLVARVDRDLDNIPGLNVMDVWGPVALGAMFACLLQGYVLAMSVGYFHQYANKDHWILRCTSDLRTAMCITLKYKQLLLLLTTAETGLVMTKSIKQTVIHPLDVFYVLDIAAHPDEWIHVLLANINIVICQTFLCWRCLRFARAMQSAYGRWVRPTTFALAGLMGLLTIGSTIGSVMLPLRLSQASSLLEALAASSSTGKLTFWFYYVFSIFVVMDVVIVLSTTIQHRAARTGFAESNTILNVIVNLTLRSGALILTCQLAQLILFHLSASSWVLFPHSFLSRIYAITVLSTLTLPRTAQSKLRQKQADAEEAMYPTTAAIRPHRSNSNSAGIRTGLSGDIPSQTSTRCVSCGGCSVGQYGSKGRASFGTPRLGYRGPGVGELGVMMHPRENGFAEAEGPVSFRAALFGLDEEGSEGKGSPEIGVGLVGLGVGMVNQGQDLKLEKWDEKREDRKAEGMESGTAVVGAVAIPILV</sequence>
<protein>
    <submittedName>
        <fullName evidence="2">Uncharacterized protein</fullName>
    </submittedName>
</protein>
<feature type="transmembrane region" description="Helical" evidence="1">
    <location>
        <begin position="126"/>
        <end position="145"/>
    </location>
</feature>
<feature type="transmembrane region" description="Helical" evidence="1">
    <location>
        <begin position="166"/>
        <end position="189"/>
    </location>
</feature>
<gene>
    <name evidence="2" type="ORF">MKK02DRAFT_43955</name>
</gene>
<dbReference type="EMBL" id="JAKWFO010000005">
    <property type="protein sequence ID" value="KAI9635273.1"/>
    <property type="molecule type" value="Genomic_DNA"/>
</dbReference>
<name>A0AA38H6V0_9TREE</name>
<feature type="transmembrane region" description="Helical" evidence="1">
    <location>
        <begin position="213"/>
        <end position="231"/>
    </location>
</feature>
<keyword evidence="3" id="KW-1185">Reference proteome</keyword>
<comment type="caution">
    <text evidence="2">The sequence shown here is derived from an EMBL/GenBank/DDBJ whole genome shotgun (WGS) entry which is preliminary data.</text>
</comment>
<organism evidence="2 3">
    <name type="scientific">Dioszegia hungarica</name>
    <dbReference type="NCBI Taxonomy" id="4972"/>
    <lineage>
        <taxon>Eukaryota</taxon>
        <taxon>Fungi</taxon>
        <taxon>Dikarya</taxon>
        <taxon>Basidiomycota</taxon>
        <taxon>Agaricomycotina</taxon>
        <taxon>Tremellomycetes</taxon>
        <taxon>Tremellales</taxon>
        <taxon>Bulleribasidiaceae</taxon>
        <taxon>Dioszegia</taxon>
    </lineage>
</organism>
<feature type="transmembrane region" description="Helical" evidence="1">
    <location>
        <begin position="289"/>
        <end position="305"/>
    </location>
</feature>
<feature type="transmembrane region" description="Helical" evidence="1">
    <location>
        <begin position="34"/>
        <end position="56"/>
    </location>
</feature>
<dbReference type="RefSeq" id="XP_052945050.1">
    <property type="nucleotide sequence ID" value="XM_053092698.1"/>
</dbReference>
<dbReference type="GeneID" id="77731903"/>
<evidence type="ECO:0000313" key="2">
    <source>
        <dbReference type="EMBL" id="KAI9635273.1"/>
    </source>
</evidence>
<feature type="transmembrane region" description="Helical" evidence="1">
    <location>
        <begin position="252"/>
        <end position="277"/>
    </location>
</feature>
<keyword evidence="1" id="KW-0812">Transmembrane</keyword>
<dbReference type="AlphaFoldDB" id="A0AA38H6V0"/>
<proteinExistence type="predicted"/>
<keyword evidence="1" id="KW-1133">Transmembrane helix</keyword>
<dbReference type="Proteomes" id="UP001164286">
    <property type="component" value="Unassembled WGS sequence"/>
</dbReference>